<protein>
    <submittedName>
        <fullName evidence="2">Uncharacterized protein</fullName>
    </submittedName>
</protein>
<sequence>MAKLVRWLVIWVAFTIFMRFVTGFAGIYRGWLNTAVTSAAVVAVWFLGSWWRSRKERKAVAS</sequence>
<proteinExistence type="predicted"/>
<accession>A0ABZ1WMF8</accession>
<evidence type="ECO:0000313" key="2">
    <source>
        <dbReference type="EMBL" id="WUT40933.1"/>
    </source>
</evidence>
<gene>
    <name evidence="2" type="ORF">OG929_01030</name>
</gene>
<keyword evidence="1" id="KW-0472">Membrane</keyword>
<dbReference type="Proteomes" id="UP001432168">
    <property type="component" value="Chromosome"/>
</dbReference>
<evidence type="ECO:0000256" key="1">
    <source>
        <dbReference type="SAM" id="Phobius"/>
    </source>
</evidence>
<name>A0ABZ1WMF8_9ACTN</name>
<keyword evidence="1" id="KW-0812">Transmembrane</keyword>
<feature type="transmembrane region" description="Helical" evidence="1">
    <location>
        <begin position="34"/>
        <end position="51"/>
    </location>
</feature>
<reference evidence="2" key="1">
    <citation type="submission" date="2022-10" db="EMBL/GenBank/DDBJ databases">
        <title>The complete genomes of actinobacterial strains from the NBC collection.</title>
        <authorList>
            <person name="Joergensen T.S."/>
            <person name="Alvarez Arevalo M."/>
            <person name="Sterndorff E.B."/>
            <person name="Faurdal D."/>
            <person name="Vuksanovic O."/>
            <person name="Mourched A.-S."/>
            <person name="Charusanti P."/>
            <person name="Shaw S."/>
            <person name="Blin K."/>
            <person name="Weber T."/>
        </authorList>
    </citation>
    <scope>NUCLEOTIDE SEQUENCE</scope>
    <source>
        <strain evidence="2">NBC_00686</strain>
    </source>
</reference>
<keyword evidence="1" id="KW-1133">Transmembrane helix</keyword>
<organism evidence="2 3">
    <name type="scientific">Streptomyces pseudovenezuelae</name>
    <dbReference type="NCBI Taxonomy" id="67350"/>
    <lineage>
        <taxon>Bacteria</taxon>
        <taxon>Bacillati</taxon>
        <taxon>Actinomycetota</taxon>
        <taxon>Actinomycetes</taxon>
        <taxon>Kitasatosporales</taxon>
        <taxon>Streptomycetaceae</taxon>
        <taxon>Streptomyces</taxon>
        <taxon>Streptomyces aurantiacus group</taxon>
    </lineage>
</organism>
<dbReference type="RefSeq" id="WP_329257201.1">
    <property type="nucleotide sequence ID" value="NZ_CP109011.1"/>
</dbReference>
<feature type="transmembrane region" description="Helical" evidence="1">
    <location>
        <begin position="7"/>
        <end position="28"/>
    </location>
</feature>
<dbReference type="EMBL" id="CP109011">
    <property type="protein sequence ID" value="WUT40933.1"/>
    <property type="molecule type" value="Genomic_DNA"/>
</dbReference>
<keyword evidence="3" id="KW-1185">Reference proteome</keyword>
<evidence type="ECO:0000313" key="3">
    <source>
        <dbReference type="Proteomes" id="UP001432168"/>
    </source>
</evidence>